<proteinExistence type="predicted"/>
<dbReference type="Proteomes" id="UP001182556">
    <property type="component" value="Unassembled WGS sequence"/>
</dbReference>
<accession>A0AAD9FMI0</accession>
<dbReference type="PANTHER" id="PTHR40465">
    <property type="entry name" value="CHROMOSOME 1, WHOLE GENOME SHOTGUN SEQUENCE"/>
    <property type="match status" value="1"/>
</dbReference>
<keyword evidence="1" id="KW-1133">Transmembrane helix</keyword>
<organism evidence="2 3">
    <name type="scientific">Papiliotrema laurentii</name>
    <name type="common">Cryptococcus laurentii</name>
    <dbReference type="NCBI Taxonomy" id="5418"/>
    <lineage>
        <taxon>Eukaryota</taxon>
        <taxon>Fungi</taxon>
        <taxon>Dikarya</taxon>
        <taxon>Basidiomycota</taxon>
        <taxon>Agaricomycotina</taxon>
        <taxon>Tremellomycetes</taxon>
        <taxon>Tremellales</taxon>
        <taxon>Rhynchogastremaceae</taxon>
        <taxon>Papiliotrema</taxon>
    </lineage>
</organism>
<feature type="transmembrane region" description="Helical" evidence="1">
    <location>
        <begin position="72"/>
        <end position="93"/>
    </location>
</feature>
<dbReference type="PANTHER" id="PTHR40465:SF1">
    <property type="entry name" value="DUF6534 DOMAIN-CONTAINING PROTEIN"/>
    <property type="match status" value="1"/>
</dbReference>
<sequence>MAALALHLGALTRQETESAEPLAGGDWSMRPGTYIGPFVVGWSFDVLLFGVIFHQVIIWSSHFQAERLVTKLLVIWTFLVSFGVTVFIIHEIWDKFVLNYGVFAPFADPRVHAIYLMLDAAVVVPVQMFYAARASRFVSKKIWLGVPVVVLIAVSVVGTVGGTVTAVQLDAQMGWSTKLDKWLYVLLSSMTAANLLIAVWSTFGLMSSQTPRRQSDQFAVRLIRVGAETFAGPTILALASFLHLVTHGGSLMNVFFECVLGKLHVVSLLGKSA</sequence>
<protein>
    <submittedName>
        <fullName evidence="2">Uncharacterized protein</fullName>
    </submittedName>
</protein>
<keyword evidence="1" id="KW-0812">Transmembrane</keyword>
<name>A0AAD9FMI0_PAPLA</name>
<comment type="caution">
    <text evidence="2">The sequence shown here is derived from an EMBL/GenBank/DDBJ whole genome shotgun (WGS) entry which is preliminary data.</text>
</comment>
<keyword evidence="3" id="KW-1185">Reference proteome</keyword>
<evidence type="ECO:0000313" key="3">
    <source>
        <dbReference type="Proteomes" id="UP001182556"/>
    </source>
</evidence>
<dbReference type="AlphaFoldDB" id="A0AAD9FMI0"/>
<feature type="transmembrane region" description="Helical" evidence="1">
    <location>
        <begin position="142"/>
        <end position="162"/>
    </location>
</feature>
<feature type="transmembrane region" description="Helical" evidence="1">
    <location>
        <begin position="34"/>
        <end position="60"/>
    </location>
</feature>
<evidence type="ECO:0000313" key="2">
    <source>
        <dbReference type="EMBL" id="KAK1920921.1"/>
    </source>
</evidence>
<gene>
    <name evidence="2" type="ORF">DB88DRAFT_475488</name>
</gene>
<keyword evidence="1" id="KW-0472">Membrane</keyword>
<dbReference type="EMBL" id="JAODAN010000012">
    <property type="protein sequence ID" value="KAK1920921.1"/>
    <property type="molecule type" value="Genomic_DNA"/>
</dbReference>
<feature type="transmembrane region" description="Helical" evidence="1">
    <location>
        <begin position="225"/>
        <end position="245"/>
    </location>
</feature>
<reference evidence="2" key="1">
    <citation type="submission" date="2023-02" db="EMBL/GenBank/DDBJ databases">
        <title>Identification and recombinant expression of a fungal hydrolase from Papiliotrema laurentii that hydrolyzes apple cutin and clears colloidal polyester polyurethane.</title>
        <authorList>
            <consortium name="DOE Joint Genome Institute"/>
            <person name="Roman V.A."/>
            <person name="Bojanowski C."/>
            <person name="Crable B.R."/>
            <person name="Wagner D.N."/>
            <person name="Hung C.S."/>
            <person name="Nadeau L.J."/>
            <person name="Schratz L."/>
            <person name="Haridas S."/>
            <person name="Pangilinan J."/>
            <person name="Lipzen A."/>
            <person name="Na H."/>
            <person name="Yan M."/>
            <person name="Ng V."/>
            <person name="Grigoriev I.V."/>
            <person name="Spatafora J.W."/>
            <person name="Barlow D."/>
            <person name="Biffinger J."/>
            <person name="Kelley-Loughnane N."/>
            <person name="Varaljay V.A."/>
            <person name="Crookes-Goodson W.J."/>
        </authorList>
    </citation>
    <scope>NUCLEOTIDE SEQUENCE</scope>
    <source>
        <strain evidence="2">5307AH</strain>
    </source>
</reference>
<evidence type="ECO:0000256" key="1">
    <source>
        <dbReference type="SAM" id="Phobius"/>
    </source>
</evidence>
<feature type="transmembrane region" description="Helical" evidence="1">
    <location>
        <begin position="182"/>
        <end position="205"/>
    </location>
</feature>
<feature type="transmembrane region" description="Helical" evidence="1">
    <location>
        <begin position="113"/>
        <end position="130"/>
    </location>
</feature>